<dbReference type="EMBL" id="CP042425">
    <property type="protein sequence ID" value="QEL18761.1"/>
    <property type="molecule type" value="Genomic_DNA"/>
</dbReference>
<reference evidence="2" key="1">
    <citation type="submission" date="2019-08" db="EMBL/GenBank/DDBJ databases">
        <title>Limnoglobus roseus gen. nov., sp. nov., a novel freshwater planctomycete with a giant genome from the family Gemmataceae.</title>
        <authorList>
            <person name="Kulichevskaya I.S."/>
            <person name="Naumoff D.G."/>
            <person name="Miroshnikov K."/>
            <person name="Ivanova A."/>
            <person name="Philippov D.A."/>
            <person name="Hakobyan A."/>
            <person name="Rijpstra I.C."/>
            <person name="Sinninghe Damste J.S."/>
            <person name="Liesack W."/>
            <person name="Dedysh S.N."/>
        </authorList>
    </citation>
    <scope>NUCLEOTIDE SEQUENCE [LARGE SCALE GENOMIC DNA]</scope>
    <source>
        <strain evidence="2">PX52</strain>
    </source>
</reference>
<sequence>MTDDIFTDRFHWCSLAAGFLAAAEGRLDDSEYVRKLAYQWYEEGAFANRVPAKPTQA</sequence>
<evidence type="ECO:0000313" key="2">
    <source>
        <dbReference type="Proteomes" id="UP000324974"/>
    </source>
</evidence>
<dbReference type="RefSeq" id="WP_168219250.1">
    <property type="nucleotide sequence ID" value="NZ_CP042425.1"/>
</dbReference>
<proteinExistence type="predicted"/>
<dbReference type="KEGG" id="lrs:PX52LOC_05799"/>
<protein>
    <submittedName>
        <fullName evidence="1">Uncharacterized protein</fullName>
    </submittedName>
</protein>
<keyword evidence="2" id="KW-1185">Reference proteome</keyword>
<accession>A0A5C1AHU2</accession>
<dbReference type="AlphaFoldDB" id="A0A5C1AHU2"/>
<gene>
    <name evidence="1" type="ORF">PX52LOC_05799</name>
</gene>
<name>A0A5C1AHU2_9BACT</name>
<dbReference type="Proteomes" id="UP000324974">
    <property type="component" value="Chromosome"/>
</dbReference>
<evidence type="ECO:0000313" key="1">
    <source>
        <dbReference type="EMBL" id="QEL18761.1"/>
    </source>
</evidence>
<organism evidence="1 2">
    <name type="scientific">Limnoglobus roseus</name>
    <dbReference type="NCBI Taxonomy" id="2598579"/>
    <lineage>
        <taxon>Bacteria</taxon>
        <taxon>Pseudomonadati</taxon>
        <taxon>Planctomycetota</taxon>
        <taxon>Planctomycetia</taxon>
        <taxon>Gemmatales</taxon>
        <taxon>Gemmataceae</taxon>
        <taxon>Limnoglobus</taxon>
    </lineage>
</organism>